<feature type="region of interest" description="Disordered" evidence="14">
    <location>
        <begin position="498"/>
        <end position="565"/>
    </location>
</feature>
<comment type="function">
    <text evidence="11">Catalytic component of the NuA4 histone acetyltransferase (HAT) complex which is involved in epigenetic transcriptional activation of selected genes principally by acetylation of nucleosomal histones H4, H3, H2B, H2A and H2A variant H2A.Z. Acetylates histone H4 to form H4K5ac, H4K8ac, H4K12ac and H4K16ac, histone H3 to form H3K14ac, and histone H2A to form H2AK4ac and H2AK7ac. The NuA4 complex is involved in the DNA damage response and is required for chromosome segregation. The NuA4 complex plays a direct role in repair of DNA double-strand breaks (DSBs) through homologous recombination. Recruitment to promoters depends on H3K4me. Also acetylates non-histone proteins. In addition to protein acetyltransferase, can use different acyl-CoA substrates, such as 2-hydroxyisobutanoyl-CoA (2-hydroxyisobutyryl-CoA) or (2E)-butenoyl-CoA (crotonyl-CoA), and is able to mediate protein 2-hydroxyisobutyrylation and crotonylation, respectively.</text>
</comment>
<dbReference type="FunFam" id="1.10.10.10:FF:000022">
    <property type="entry name" value="Histone acetyltransferase"/>
    <property type="match status" value="1"/>
</dbReference>
<dbReference type="Gene3D" id="3.30.60.60">
    <property type="entry name" value="N-acetyl transferase-like"/>
    <property type="match status" value="1"/>
</dbReference>
<dbReference type="PANTHER" id="PTHR10615:SF161">
    <property type="entry name" value="HISTONE ACETYLTRANSFERASE KAT7"/>
    <property type="match status" value="1"/>
</dbReference>
<dbReference type="GO" id="GO:0031507">
    <property type="term" value="P:heterochromatin formation"/>
    <property type="evidence" value="ECO:0007669"/>
    <property type="project" value="UniProtKB-ARBA"/>
</dbReference>
<dbReference type="Proteomes" id="UP001212152">
    <property type="component" value="Unassembled WGS sequence"/>
</dbReference>
<keyword evidence="9" id="KW-0007">Acetylation</keyword>
<dbReference type="GO" id="GO:0004402">
    <property type="term" value="F:histone acetyltransferase activity"/>
    <property type="evidence" value="ECO:0007669"/>
    <property type="project" value="InterPro"/>
</dbReference>
<dbReference type="EMBL" id="JADGJQ010000004">
    <property type="protein sequence ID" value="KAJ3184222.1"/>
    <property type="molecule type" value="Genomic_DNA"/>
</dbReference>
<evidence type="ECO:0000256" key="2">
    <source>
        <dbReference type="ARBA" id="ARBA00010107"/>
    </source>
</evidence>
<dbReference type="Gene3D" id="1.10.10.10">
    <property type="entry name" value="Winged helix-like DNA-binding domain superfamily/Winged helix DNA-binding domain"/>
    <property type="match status" value="1"/>
</dbReference>
<dbReference type="Pfam" id="PF00628">
    <property type="entry name" value="PHD"/>
    <property type="match status" value="1"/>
</dbReference>
<dbReference type="GO" id="GO:0005634">
    <property type="term" value="C:nucleus"/>
    <property type="evidence" value="ECO:0007669"/>
    <property type="project" value="UniProtKB-SubCell"/>
</dbReference>
<keyword evidence="10 13" id="KW-0539">Nucleus</keyword>
<dbReference type="Pfam" id="PF01853">
    <property type="entry name" value="MOZ_SAS"/>
    <property type="match status" value="1"/>
</dbReference>
<dbReference type="PANTHER" id="PTHR10615">
    <property type="entry name" value="HISTONE ACETYLTRANSFERASE"/>
    <property type="match status" value="1"/>
</dbReference>
<feature type="compositionally biased region" description="Low complexity" evidence="14">
    <location>
        <begin position="167"/>
        <end position="180"/>
    </location>
</feature>
<feature type="region of interest" description="Disordered" evidence="14">
    <location>
        <begin position="1"/>
        <end position="21"/>
    </location>
</feature>
<evidence type="ECO:0000256" key="10">
    <source>
        <dbReference type="ARBA" id="ARBA00023242"/>
    </source>
</evidence>
<evidence type="ECO:0000313" key="17">
    <source>
        <dbReference type="Proteomes" id="UP001212152"/>
    </source>
</evidence>
<dbReference type="GO" id="GO:0008270">
    <property type="term" value="F:zinc ion binding"/>
    <property type="evidence" value="ECO:0007669"/>
    <property type="project" value="UniProtKB-KW"/>
</dbReference>
<evidence type="ECO:0000256" key="7">
    <source>
        <dbReference type="ARBA" id="ARBA00022833"/>
    </source>
</evidence>
<feature type="domain" description="MYST-type HAT" evidence="15">
    <location>
        <begin position="209"/>
        <end position="485"/>
    </location>
</feature>
<sequence>MTTAAASTPTTTSSRTSAANAQGTPEIIITCSTCNIGDHPSCLKLTEKAQDTVAHYSWQCEDCKVCMVCGKSDDEAQTVICDDCDRACHTFCASPRLSDVPEGTPRVKLVLSNKKTKSARKPDPPEQAMLPFGGRLTEADAKISACKPTVSDRAKFKKARIQAESLAAESSPALSSEAAENGTPVNGRRGYHEDRTSRGNAGDDVYYAPAEPKINSIYFGTREINTWYSAPYPEEYNGQSHIYICEYCFKYMKSQYLAGRHKAKCPLRHPPGDEIYRDGGISVFEVDGRKNKIYCQNLCLLAKMFLDHKTLYYDVEPFLFYLLTENDSEGCHFVGYFSKEKRSSANYNLSCIVTLPVSQRKGYGGLLIEFSYLLSQKEGRTGSPEKPLSDLGLVSYRRYWRRTVLRALSEVEGEEVSIDELSSKTCMTPDDVVHTLHLLSLLTKNARGEYVIRCPRALVLAYLAAVDAKKGGMATIKPDLLRWTPLLFKTPITTTTMPVVVEDGADEDPDGDGDGDADVPLPVNTNPPQGEEGTKEGQDNGEGATVLNGETDDEEDAVGSSDEEA</sequence>
<dbReference type="AlphaFoldDB" id="A0AAD5XQS8"/>
<dbReference type="InterPro" id="IPR016181">
    <property type="entry name" value="Acyl_CoA_acyltransferase"/>
</dbReference>
<dbReference type="SUPFAM" id="SSF57903">
    <property type="entry name" value="FYVE/PHD zinc finger"/>
    <property type="match status" value="2"/>
</dbReference>
<protein>
    <recommendedName>
        <fullName evidence="3 13">Histone acetyltransferase</fullName>
        <ecNumber evidence="3 13">2.3.1.48</ecNumber>
    </recommendedName>
</protein>
<comment type="caution">
    <text evidence="16">The sequence shown here is derived from an EMBL/GenBank/DDBJ whole genome shotgun (WGS) entry which is preliminary data.</text>
</comment>
<evidence type="ECO:0000256" key="8">
    <source>
        <dbReference type="ARBA" id="ARBA00022853"/>
    </source>
</evidence>
<dbReference type="InterPro" id="IPR040706">
    <property type="entry name" value="Zf-MYST"/>
</dbReference>
<gene>
    <name evidence="16" type="ORF">HDU87_005069</name>
</gene>
<evidence type="ECO:0000313" key="16">
    <source>
        <dbReference type="EMBL" id="KAJ3184222.1"/>
    </source>
</evidence>
<dbReference type="FunFam" id="3.30.60.60:FF:000001">
    <property type="entry name" value="Histone acetyltransferase"/>
    <property type="match status" value="1"/>
</dbReference>
<evidence type="ECO:0000256" key="4">
    <source>
        <dbReference type="ARBA" id="ARBA00022679"/>
    </source>
</evidence>
<evidence type="ECO:0000256" key="11">
    <source>
        <dbReference type="ARBA" id="ARBA00045805"/>
    </source>
</evidence>
<evidence type="ECO:0000256" key="1">
    <source>
        <dbReference type="ARBA" id="ARBA00004123"/>
    </source>
</evidence>
<evidence type="ECO:0000256" key="3">
    <source>
        <dbReference type="ARBA" id="ARBA00013184"/>
    </source>
</evidence>
<dbReference type="InterPro" id="IPR001965">
    <property type="entry name" value="Znf_PHD"/>
</dbReference>
<feature type="active site" description="Proton donor/acceptor" evidence="12">
    <location>
        <position position="385"/>
    </location>
</feature>
<keyword evidence="4" id="KW-0808">Transferase</keyword>
<feature type="region of interest" description="Disordered" evidence="14">
    <location>
        <begin position="167"/>
        <end position="204"/>
    </location>
</feature>
<dbReference type="GO" id="GO:0003682">
    <property type="term" value="F:chromatin binding"/>
    <property type="evidence" value="ECO:0007669"/>
    <property type="project" value="TreeGrafter"/>
</dbReference>
<proteinExistence type="inferred from homology"/>
<dbReference type="InterPro" id="IPR050603">
    <property type="entry name" value="MYST_HAT"/>
</dbReference>
<dbReference type="InterPro" id="IPR002717">
    <property type="entry name" value="HAT_MYST-type"/>
</dbReference>
<dbReference type="GO" id="GO:0003712">
    <property type="term" value="F:transcription coregulator activity"/>
    <property type="evidence" value="ECO:0007669"/>
    <property type="project" value="TreeGrafter"/>
</dbReference>
<comment type="similarity">
    <text evidence="2 13">Belongs to the MYST (SAS/MOZ) family.</text>
</comment>
<evidence type="ECO:0000256" key="6">
    <source>
        <dbReference type="ARBA" id="ARBA00022771"/>
    </source>
</evidence>
<comment type="subcellular location">
    <subcellularLocation>
        <location evidence="1 13">Nucleus</location>
    </subcellularLocation>
</comment>
<keyword evidence="7" id="KW-0862">Zinc</keyword>
<name>A0AAD5XQS8_9FUNG</name>
<dbReference type="InterPro" id="IPR013083">
    <property type="entry name" value="Znf_RING/FYVE/PHD"/>
</dbReference>
<feature type="compositionally biased region" description="Acidic residues" evidence="14">
    <location>
        <begin position="550"/>
        <end position="565"/>
    </location>
</feature>
<keyword evidence="6" id="KW-0863">Zinc-finger</keyword>
<reference evidence="16" key="1">
    <citation type="submission" date="2020-05" db="EMBL/GenBank/DDBJ databases">
        <title>Phylogenomic resolution of chytrid fungi.</title>
        <authorList>
            <person name="Stajich J.E."/>
            <person name="Amses K."/>
            <person name="Simmons R."/>
            <person name="Seto K."/>
            <person name="Myers J."/>
            <person name="Bonds A."/>
            <person name="Quandt C.A."/>
            <person name="Barry K."/>
            <person name="Liu P."/>
            <person name="Grigoriev I."/>
            <person name="Longcore J.E."/>
            <person name="James T.Y."/>
        </authorList>
    </citation>
    <scope>NUCLEOTIDE SEQUENCE</scope>
    <source>
        <strain evidence="16">JEL0379</strain>
    </source>
</reference>
<evidence type="ECO:0000256" key="13">
    <source>
        <dbReference type="RuleBase" id="RU361211"/>
    </source>
</evidence>
<dbReference type="InterPro" id="IPR019787">
    <property type="entry name" value="Znf_PHD-finger"/>
</dbReference>
<keyword evidence="8" id="KW-0156">Chromatin regulator</keyword>
<evidence type="ECO:0000259" key="15">
    <source>
        <dbReference type="PROSITE" id="PS51726"/>
    </source>
</evidence>
<dbReference type="SMART" id="SM00249">
    <property type="entry name" value="PHD"/>
    <property type="match status" value="2"/>
</dbReference>
<evidence type="ECO:0000256" key="14">
    <source>
        <dbReference type="SAM" id="MobiDB-lite"/>
    </source>
</evidence>
<dbReference type="PROSITE" id="PS51726">
    <property type="entry name" value="MYST_HAT"/>
    <property type="match status" value="1"/>
</dbReference>
<evidence type="ECO:0000256" key="12">
    <source>
        <dbReference type="PIRSR" id="PIRSR602717-51"/>
    </source>
</evidence>
<accession>A0AAD5XQS8</accession>
<comment type="catalytic activity">
    <reaction evidence="13">
        <text>L-lysyl-[protein] + acetyl-CoA = N(6)-acetyl-L-lysyl-[protein] + CoA + H(+)</text>
        <dbReference type="Rhea" id="RHEA:45948"/>
        <dbReference type="Rhea" id="RHEA-COMP:9752"/>
        <dbReference type="Rhea" id="RHEA-COMP:10731"/>
        <dbReference type="ChEBI" id="CHEBI:15378"/>
        <dbReference type="ChEBI" id="CHEBI:29969"/>
        <dbReference type="ChEBI" id="CHEBI:57287"/>
        <dbReference type="ChEBI" id="CHEBI:57288"/>
        <dbReference type="ChEBI" id="CHEBI:61930"/>
        <dbReference type="EC" id="2.3.1.48"/>
    </reaction>
</comment>
<evidence type="ECO:0000256" key="5">
    <source>
        <dbReference type="ARBA" id="ARBA00022723"/>
    </source>
</evidence>
<organism evidence="16 17">
    <name type="scientific">Geranomyces variabilis</name>
    <dbReference type="NCBI Taxonomy" id="109894"/>
    <lineage>
        <taxon>Eukaryota</taxon>
        <taxon>Fungi</taxon>
        <taxon>Fungi incertae sedis</taxon>
        <taxon>Chytridiomycota</taxon>
        <taxon>Chytridiomycota incertae sedis</taxon>
        <taxon>Chytridiomycetes</taxon>
        <taxon>Spizellomycetales</taxon>
        <taxon>Powellomycetaceae</taxon>
        <taxon>Geranomyces</taxon>
    </lineage>
</organism>
<keyword evidence="17" id="KW-1185">Reference proteome</keyword>
<dbReference type="SUPFAM" id="SSF55729">
    <property type="entry name" value="Acyl-CoA N-acyltransferases (Nat)"/>
    <property type="match status" value="1"/>
</dbReference>
<dbReference type="Pfam" id="PF17772">
    <property type="entry name" value="zf-MYST"/>
    <property type="match status" value="1"/>
</dbReference>
<evidence type="ECO:0000256" key="9">
    <source>
        <dbReference type="ARBA" id="ARBA00022990"/>
    </source>
</evidence>
<dbReference type="GO" id="GO:1990467">
    <property type="term" value="C:NuA3a histone acetyltransferase complex"/>
    <property type="evidence" value="ECO:0007669"/>
    <property type="project" value="TreeGrafter"/>
</dbReference>
<dbReference type="Gene3D" id="3.40.630.30">
    <property type="match status" value="1"/>
</dbReference>
<dbReference type="FunFam" id="3.40.630.30:FF:000001">
    <property type="entry name" value="Histone acetyltransferase"/>
    <property type="match status" value="1"/>
</dbReference>
<dbReference type="Gene3D" id="3.30.40.10">
    <property type="entry name" value="Zinc/RING finger domain, C3HC4 (zinc finger)"/>
    <property type="match status" value="1"/>
</dbReference>
<feature type="compositionally biased region" description="Acidic residues" evidence="14">
    <location>
        <begin position="503"/>
        <end position="517"/>
    </location>
</feature>
<dbReference type="InterPro" id="IPR036388">
    <property type="entry name" value="WH-like_DNA-bd_sf"/>
</dbReference>
<dbReference type="EC" id="2.3.1.48" evidence="3 13"/>
<keyword evidence="5" id="KW-0479">Metal-binding</keyword>
<dbReference type="GO" id="GO:0006357">
    <property type="term" value="P:regulation of transcription by RNA polymerase II"/>
    <property type="evidence" value="ECO:0007669"/>
    <property type="project" value="TreeGrafter"/>
</dbReference>
<dbReference type="InterPro" id="IPR011011">
    <property type="entry name" value="Znf_FYVE_PHD"/>
</dbReference>